<dbReference type="GO" id="GO:0016787">
    <property type="term" value="F:hydrolase activity"/>
    <property type="evidence" value="ECO:0007669"/>
    <property type="project" value="UniProtKB-KW"/>
</dbReference>
<evidence type="ECO:0000256" key="2">
    <source>
        <dbReference type="ARBA" id="ARBA00012417"/>
    </source>
</evidence>
<evidence type="ECO:0000256" key="3">
    <source>
        <dbReference type="ARBA" id="ARBA00022679"/>
    </source>
</evidence>
<keyword evidence="6" id="KW-0540">Nuclease</keyword>
<dbReference type="Gene3D" id="3.30.420.10">
    <property type="entry name" value="Ribonuclease H-like superfamily/Ribonuclease H"/>
    <property type="match status" value="1"/>
</dbReference>
<evidence type="ECO:0000256" key="4">
    <source>
        <dbReference type="ARBA" id="ARBA00022695"/>
    </source>
</evidence>
<dbReference type="InterPro" id="IPR006133">
    <property type="entry name" value="DNA-dir_DNA_pol_B_exonuc"/>
</dbReference>
<dbReference type="InterPro" id="IPR036397">
    <property type="entry name" value="RNaseH_sf"/>
</dbReference>
<reference evidence="14 15" key="1">
    <citation type="submission" date="2014-10" db="EMBL/GenBank/DDBJ databases">
        <title>Characterization of a new ViI-like Erwinia amylovora bacteriophage.</title>
        <authorList>
            <person name="Lagonenko A.L."/>
            <person name="Valentovich L.N."/>
        </authorList>
    </citation>
    <scope>NUCLEOTIDE SEQUENCE [LARGE SCALE GENOMIC DNA]</scope>
</reference>
<keyword evidence="10" id="KW-0238">DNA-binding</keyword>
<dbReference type="InterPro" id="IPR006172">
    <property type="entry name" value="DNA-dir_DNA_pol_B"/>
</dbReference>
<dbReference type="Gene3D" id="3.90.1600.10">
    <property type="entry name" value="Palm domain of DNA polymerase"/>
    <property type="match status" value="2"/>
</dbReference>
<evidence type="ECO:0000256" key="8">
    <source>
        <dbReference type="ARBA" id="ARBA00022932"/>
    </source>
</evidence>
<evidence type="ECO:0000256" key="1">
    <source>
        <dbReference type="ARBA" id="ARBA00005755"/>
    </source>
</evidence>
<dbReference type="Gene3D" id="1.20.1280.300">
    <property type="match status" value="1"/>
</dbReference>
<dbReference type="GO" id="GO:0006261">
    <property type="term" value="P:DNA-templated DNA replication"/>
    <property type="evidence" value="ECO:0007669"/>
    <property type="project" value="TreeGrafter"/>
</dbReference>
<dbReference type="GeneID" id="24623264"/>
<dbReference type="KEGG" id="vg:24623264"/>
<dbReference type="SUPFAM" id="SSF56672">
    <property type="entry name" value="DNA/RNA polymerases"/>
    <property type="match status" value="1"/>
</dbReference>
<dbReference type="OrthoDB" id="165at10239"/>
<evidence type="ECO:0000256" key="5">
    <source>
        <dbReference type="ARBA" id="ARBA00022705"/>
    </source>
</evidence>
<dbReference type="EC" id="2.7.7.7" evidence="2"/>
<keyword evidence="15" id="KW-1185">Reference proteome</keyword>
<dbReference type="InterPro" id="IPR023211">
    <property type="entry name" value="DNA_pol_palm_dom_sf"/>
</dbReference>
<dbReference type="PRINTS" id="PR00106">
    <property type="entry name" value="DNAPOLB"/>
</dbReference>
<dbReference type="GO" id="GO:0003677">
    <property type="term" value="F:DNA binding"/>
    <property type="evidence" value="ECO:0007669"/>
    <property type="project" value="UniProtKB-KW"/>
</dbReference>
<name>A0A0A0YSZ8_9CAUD</name>
<dbReference type="InterPro" id="IPR050240">
    <property type="entry name" value="DNA_pol_type-B"/>
</dbReference>
<accession>A0A0A0YSZ8</accession>
<evidence type="ECO:0000256" key="7">
    <source>
        <dbReference type="ARBA" id="ARBA00022801"/>
    </source>
</evidence>
<dbReference type="InterPro" id="IPR006134">
    <property type="entry name" value="DNA-dir_DNA_pol_B_multi_dom"/>
</dbReference>
<organism evidence="14 15">
    <name type="scientific">Erwinia phage phiEa2809</name>
    <dbReference type="NCBI Taxonomy" id="1564096"/>
    <lineage>
        <taxon>Viruses</taxon>
        <taxon>Duplodnaviria</taxon>
        <taxon>Heunggongvirae</taxon>
        <taxon>Uroviricota</taxon>
        <taxon>Caudoviricetes</taxon>
        <taxon>Pantevenvirales</taxon>
        <taxon>Ackermannviridae</taxon>
        <taxon>Nezavisimistyvirus</taxon>
        <taxon>Nezavisimistyvirus Ea2809</taxon>
    </lineage>
</organism>
<keyword evidence="8" id="KW-0239">DNA-directed DNA polymerase</keyword>
<keyword evidence="4 14" id="KW-0548">Nucleotidyltransferase</keyword>
<dbReference type="GO" id="GO:0000166">
    <property type="term" value="F:nucleotide binding"/>
    <property type="evidence" value="ECO:0007669"/>
    <property type="project" value="InterPro"/>
</dbReference>
<sequence>MSVFYTNVSRDGGDLLVRIADHEGNRRLTRVKKFTPTLYLPTHDYANAEKVGLLGEPLVPKTFDSMRMAENYIEEYKDVHGAAIFGQTNWPFQFIAHKFGGTITPDFTNIHIANVDIEVFSGGWDPDTKQLLKGPFPEPVVSQEGKIGRNPTSLKRYIKKAKASQEFVRHHFPNSYIDLALEALDVDDLDASSQIDAESLNAAFPIPLIQLQDMANNKYHIFGMPALKDRMKFKYDPNDTEIGGLEVVYHEFETEQDLLRAFLDHWQERQYDGWTGWNIEQFDCPYLVERINNVLGEGAYSRLSPWNIVKKRYIKDAKGDIKTYEFVGCEMLDMQQIYKKHTYTTRERYSLDWIAYCELDEKKMDYSESKSLNTLFFNDYAKYCRYGIKDTKLVWRLEEKLKLLQLMFVLAYTTKSNYRDGLGTVAPWLAMCYYKLFEKGIVPKIRRVYTGPTDFEGAFVMEVTAGRYRWVFSLDLNSLYPHIIQQYNLGPETIIDDPHVRRELIEAMVKELEASIGLSTPMHLRTRYKALADKLRRAVDERLHVVEELVACGKFEFKCLKEANVSFTPNVQFFRNDKMSFLSEIMRWVYGSRKVEKATGLRYEQYDNWCTELAAGKFSVEAARKSRFWDEEWYQTTLKIAEPLLKDAATEWEKKAIVQDVLQQGLKILMNAGYGAISNVWFKEYFDLRIAEAITTSGQLINKWNKKHTDAFLNKEFGTGGLDYVIAGDTDSNYITLERLVEREWPGETDMHKIADNIDEWIRKTYSPLVNQWCEDLCGTVNGFEQRMVWEREVIAPEAIWRAKKMYCMAVIDSEGVRYDTPKIKFKGLEARKSSTPEWCRNKLKDCYKTILLGTEEQVQKQISEIKAEYMKLSVEDIAKASSVSDLEKWMDGDSYRKGTHYAAKASINYNRLIAAKPDLEMTEIESGDKVLIVNLKPNNPIGENNLAFPDYLEPELDMHKWVDYNVSFTKGFIDPIQSILEVVGWNWKRRVNLMAMLKKQQDKG</sequence>
<comment type="similarity">
    <text evidence="1">Belongs to the DNA polymerase type-B family.</text>
</comment>
<keyword evidence="7" id="KW-0378">Hydrolase</keyword>
<evidence type="ECO:0000256" key="6">
    <source>
        <dbReference type="ARBA" id="ARBA00022722"/>
    </source>
</evidence>
<dbReference type="SMART" id="SM00486">
    <property type="entry name" value="POLBc"/>
    <property type="match status" value="1"/>
</dbReference>
<dbReference type="SUPFAM" id="SSF53098">
    <property type="entry name" value="Ribonuclease H-like"/>
    <property type="match status" value="2"/>
</dbReference>
<proteinExistence type="inferred from homology"/>
<evidence type="ECO:0000256" key="11">
    <source>
        <dbReference type="ARBA" id="ARBA00049244"/>
    </source>
</evidence>
<dbReference type="InterPro" id="IPR012337">
    <property type="entry name" value="RNaseH-like_sf"/>
</dbReference>
<dbReference type="RefSeq" id="YP_009147649.1">
    <property type="nucleotide sequence ID" value="NC_027340.1"/>
</dbReference>
<evidence type="ECO:0000259" key="12">
    <source>
        <dbReference type="Pfam" id="PF00136"/>
    </source>
</evidence>
<feature type="domain" description="DNA-directed DNA polymerase family B exonuclease" evidence="13">
    <location>
        <begin position="222"/>
        <end position="352"/>
    </location>
</feature>
<dbReference type="Gene3D" id="1.10.287.690">
    <property type="entry name" value="Helix hairpin bin"/>
    <property type="match status" value="1"/>
</dbReference>
<keyword evidence="9" id="KW-1194">Viral DNA replication</keyword>
<evidence type="ECO:0000313" key="15">
    <source>
        <dbReference type="Proteomes" id="UP000030322"/>
    </source>
</evidence>
<evidence type="ECO:0000259" key="13">
    <source>
        <dbReference type="Pfam" id="PF03104"/>
    </source>
</evidence>
<dbReference type="PANTHER" id="PTHR10322">
    <property type="entry name" value="DNA POLYMERASE CATALYTIC SUBUNIT"/>
    <property type="match status" value="1"/>
</dbReference>
<feature type="domain" description="DNA-directed DNA polymerase family B multifunctional" evidence="12">
    <location>
        <begin position="439"/>
        <end position="552"/>
    </location>
</feature>
<dbReference type="Pfam" id="PF03104">
    <property type="entry name" value="DNA_pol_B_exo1"/>
    <property type="match status" value="1"/>
</dbReference>
<dbReference type="Proteomes" id="UP000030322">
    <property type="component" value="Segment"/>
</dbReference>
<dbReference type="Pfam" id="PF00136">
    <property type="entry name" value="DNA_pol_B"/>
    <property type="match status" value="1"/>
</dbReference>
<evidence type="ECO:0000313" key="14">
    <source>
        <dbReference type="EMBL" id="AIX13145.1"/>
    </source>
</evidence>
<dbReference type="GO" id="GO:0039693">
    <property type="term" value="P:viral DNA genome replication"/>
    <property type="evidence" value="ECO:0007669"/>
    <property type="project" value="UniProtKB-KW"/>
</dbReference>
<dbReference type="EMBL" id="KP037007">
    <property type="protein sequence ID" value="AIX13145.1"/>
    <property type="molecule type" value="Genomic_DNA"/>
</dbReference>
<dbReference type="Gene3D" id="3.40.1820.10">
    <property type="entry name" value="DnaQ-like 3'-5' exonuclease"/>
    <property type="match status" value="1"/>
</dbReference>
<evidence type="ECO:0000256" key="9">
    <source>
        <dbReference type="ARBA" id="ARBA00023109"/>
    </source>
</evidence>
<evidence type="ECO:0000256" key="10">
    <source>
        <dbReference type="ARBA" id="ARBA00023125"/>
    </source>
</evidence>
<keyword evidence="3 14" id="KW-0808">Transferase</keyword>
<dbReference type="GO" id="GO:0003887">
    <property type="term" value="F:DNA-directed DNA polymerase activity"/>
    <property type="evidence" value="ECO:0007669"/>
    <property type="project" value="UniProtKB-KW"/>
</dbReference>
<keyword evidence="5" id="KW-0235">DNA replication</keyword>
<dbReference type="Gene3D" id="3.30.342.10">
    <property type="entry name" value="DNA Polymerase, chain B, domain 1"/>
    <property type="match status" value="1"/>
</dbReference>
<dbReference type="GO" id="GO:0004518">
    <property type="term" value="F:nuclease activity"/>
    <property type="evidence" value="ECO:0007669"/>
    <property type="project" value="UniProtKB-KW"/>
</dbReference>
<comment type="catalytic activity">
    <reaction evidence="11">
        <text>DNA(n) + a 2'-deoxyribonucleoside 5'-triphosphate = DNA(n+1) + diphosphate</text>
        <dbReference type="Rhea" id="RHEA:22508"/>
        <dbReference type="Rhea" id="RHEA-COMP:17339"/>
        <dbReference type="Rhea" id="RHEA-COMP:17340"/>
        <dbReference type="ChEBI" id="CHEBI:33019"/>
        <dbReference type="ChEBI" id="CHEBI:61560"/>
        <dbReference type="ChEBI" id="CHEBI:173112"/>
        <dbReference type="EC" id="2.7.7.7"/>
    </reaction>
</comment>
<dbReference type="PANTHER" id="PTHR10322:SF23">
    <property type="entry name" value="DNA POLYMERASE DELTA CATALYTIC SUBUNIT"/>
    <property type="match status" value="1"/>
</dbReference>
<protein>
    <recommendedName>
        <fullName evidence="2">DNA-directed DNA polymerase</fullName>
        <ecNumber evidence="2">2.7.7.7</ecNumber>
    </recommendedName>
</protein>
<gene>
    <name evidence="14" type="ORF">NW77_137</name>
</gene>
<dbReference type="InterPro" id="IPR043502">
    <property type="entry name" value="DNA/RNA_pol_sf"/>
</dbReference>